<proteinExistence type="predicted"/>
<dbReference type="EMBL" id="JACXVP010000011">
    <property type="protein sequence ID" value="KAG5577568.1"/>
    <property type="molecule type" value="Genomic_DNA"/>
</dbReference>
<dbReference type="Proteomes" id="UP000824120">
    <property type="component" value="Chromosome 11"/>
</dbReference>
<reference evidence="2 3" key="1">
    <citation type="submission" date="2020-09" db="EMBL/GenBank/DDBJ databases">
        <title>De no assembly of potato wild relative species, Solanum commersonii.</title>
        <authorList>
            <person name="Cho K."/>
        </authorList>
    </citation>
    <scope>NUCLEOTIDE SEQUENCE [LARGE SCALE GENOMIC DNA]</scope>
    <source>
        <strain evidence="2">LZ3.2</strain>
        <tissue evidence="2">Leaf</tissue>
    </source>
</reference>
<evidence type="ECO:0000313" key="3">
    <source>
        <dbReference type="Proteomes" id="UP000824120"/>
    </source>
</evidence>
<feature type="region of interest" description="Disordered" evidence="1">
    <location>
        <begin position="36"/>
        <end position="63"/>
    </location>
</feature>
<gene>
    <name evidence="2" type="ORF">H5410_057702</name>
</gene>
<evidence type="ECO:0000313" key="2">
    <source>
        <dbReference type="EMBL" id="KAG5577568.1"/>
    </source>
</evidence>
<name>A0A9J5WRD2_SOLCO</name>
<evidence type="ECO:0000256" key="1">
    <source>
        <dbReference type="SAM" id="MobiDB-lite"/>
    </source>
</evidence>
<feature type="compositionally biased region" description="Low complexity" evidence="1">
    <location>
        <begin position="48"/>
        <end position="57"/>
    </location>
</feature>
<dbReference type="AlphaFoldDB" id="A0A9J5WRD2"/>
<organism evidence="2 3">
    <name type="scientific">Solanum commersonii</name>
    <name type="common">Commerson's wild potato</name>
    <name type="synonym">Commerson's nightshade</name>
    <dbReference type="NCBI Taxonomy" id="4109"/>
    <lineage>
        <taxon>Eukaryota</taxon>
        <taxon>Viridiplantae</taxon>
        <taxon>Streptophyta</taxon>
        <taxon>Embryophyta</taxon>
        <taxon>Tracheophyta</taxon>
        <taxon>Spermatophyta</taxon>
        <taxon>Magnoliopsida</taxon>
        <taxon>eudicotyledons</taxon>
        <taxon>Gunneridae</taxon>
        <taxon>Pentapetalae</taxon>
        <taxon>asterids</taxon>
        <taxon>lamiids</taxon>
        <taxon>Solanales</taxon>
        <taxon>Solanaceae</taxon>
        <taxon>Solanoideae</taxon>
        <taxon>Solaneae</taxon>
        <taxon>Solanum</taxon>
    </lineage>
</organism>
<protein>
    <submittedName>
        <fullName evidence="2">Uncharacterized protein</fullName>
    </submittedName>
</protein>
<comment type="caution">
    <text evidence="2">The sequence shown here is derived from an EMBL/GenBank/DDBJ whole genome shotgun (WGS) entry which is preliminary data.</text>
</comment>
<keyword evidence="3" id="KW-1185">Reference proteome</keyword>
<sequence length="63" mass="6888">MPFSRARIVVLRDRGQSPANAEVRAHTLRNCGQEFHNAGVKPLDPSRMRMSTSSPSSIAVKAP</sequence>
<accession>A0A9J5WRD2</accession>